<dbReference type="InterPro" id="IPR014306">
    <property type="entry name" value="Hydroxyisourate_hydrolase"/>
</dbReference>
<dbReference type="NCBIfam" id="TIGR02962">
    <property type="entry name" value="hdxy_isourate"/>
    <property type="match status" value="1"/>
</dbReference>
<dbReference type="PANTHER" id="PTHR10395:SF7">
    <property type="entry name" value="5-HYDROXYISOURATE HYDROLASE"/>
    <property type="match status" value="1"/>
</dbReference>
<evidence type="ECO:0000313" key="9">
    <source>
        <dbReference type="EMBL" id="UPM44983.1"/>
    </source>
</evidence>
<keyword evidence="10" id="KW-1185">Reference proteome</keyword>
<gene>
    <name evidence="9" type="primary">uraH</name>
    <name evidence="9" type="ORF">MW046_18155</name>
</gene>
<dbReference type="RefSeq" id="WP_247995637.1">
    <property type="nucleotide sequence ID" value="NZ_CP096022.1"/>
</dbReference>
<dbReference type="PANTHER" id="PTHR10395">
    <property type="entry name" value="URICASE AND TRANSTHYRETIN-RELATED"/>
    <property type="match status" value="1"/>
</dbReference>
<feature type="domain" description="Transthyretin/hydroxyisourate hydrolase" evidence="8">
    <location>
        <begin position="1"/>
        <end position="115"/>
    </location>
</feature>
<dbReference type="InterPro" id="IPR023416">
    <property type="entry name" value="Transthyretin/HIU_hydrolase_d"/>
</dbReference>
<dbReference type="CDD" id="cd05822">
    <property type="entry name" value="TLP_HIUase"/>
    <property type="match status" value="1"/>
</dbReference>
<dbReference type="InterPro" id="IPR023419">
    <property type="entry name" value="Transthyretin_CS"/>
</dbReference>
<dbReference type="KEGG" id="haad:MW046_18155"/>
<dbReference type="Proteomes" id="UP000831768">
    <property type="component" value="Plasmid unnamed3"/>
</dbReference>
<dbReference type="Pfam" id="PF00576">
    <property type="entry name" value="Transthyretin"/>
    <property type="match status" value="1"/>
</dbReference>
<evidence type="ECO:0000256" key="2">
    <source>
        <dbReference type="ARBA" id="ARBA00002704"/>
    </source>
</evidence>
<comment type="catalytic activity">
    <reaction evidence="1">
        <text>5-hydroxyisourate + H2O = 5-hydroxy-2-oxo-4-ureido-2,5-dihydro-1H-imidazole-5-carboxylate + H(+)</text>
        <dbReference type="Rhea" id="RHEA:23736"/>
        <dbReference type="ChEBI" id="CHEBI:15377"/>
        <dbReference type="ChEBI" id="CHEBI:15378"/>
        <dbReference type="ChEBI" id="CHEBI:18072"/>
        <dbReference type="ChEBI" id="CHEBI:58639"/>
        <dbReference type="EC" id="3.5.2.17"/>
    </reaction>
</comment>
<evidence type="ECO:0000313" key="10">
    <source>
        <dbReference type="Proteomes" id="UP000831768"/>
    </source>
</evidence>
<protein>
    <recommendedName>
        <fullName evidence="5">hydroxyisourate hydrolase</fullName>
        <ecNumber evidence="5">3.5.2.17</ecNumber>
    </recommendedName>
</protein>
<dbReference type="PROSITE" id="PS00769">
    <property type="entry name" value="TRANSTHYRETIN_2"/>
    <property type="match status" value="1"/>
</dbReference>
<evidence type="ECO:0000256" key="5">
    <source>
        <dbReference type="ARBA" id="ARBA00012609"/>
    </source>
</evidence>
<proteinExistence type="inferred from homology"/>
<keyword evidence="7 9" id="KW-0378">Hydrolase</keyword>
<keyword evidence="9" id="KW-0614">Plasmid</keyword>
<dbReference type="GO" id="GO:0033971">
    <property type="term" value="F:hydroxyisourate hydrolase activity"/>
    <property type="evidence" value="ECO:0007669"/>
    <property type="project" value="UniProtKB-EC"/>
</dbReference>
<accession>A0A8U0AAL9</accession>
<dbReference type="InterPro" id="IPR036817">
    <property type="entry name" value="Transthyretin/HIU_hydrolase_sf"/>
</dbReference>
<keyword evidence="6" id="KW-0659">Purine metabolism</keyword>
<evidence type="ECO:0000256" key="4">
    <source>
        <dbReference type="ARBA" id="ARBA00011881"/>
    </source>
</evidence>
<dbReference type="SUPFAM" id="SSF49472">
    <property type="entry name" value="Transthyretin (synonym: prealbumin)"/>
    <property type="match status" value="1"/>
</dbReference>
<comment type="function">
    <text evidence="2">Catalyzes the hydrolysis of 5-hydroxyisourate (HIU) to 2-oxo-4-hydroxy-4-carboxy-5-ureidoimidazoline (OHCU).</text>
</comment>
<dbReference type="GeneID" id="71930012"/>
<sequence length="116" mass="12695">MSAGLTTHVLDTSREGPAAGVEVTLQRLDSFGEAETIAQGTTNDDGRLDEPLLTPDRMETGTYQLLFDVGSYYREGPLESTFLETVPVRFIIDDPGEHYHVPLLLSPGGYTTYRGS</sequence>
<dbReference type="EMBL" id="CP096022">
    <property type="protein sequence ID" value="UPM44983.1"/>
    <property type="molecule type" value="Genomic_DNA"/>
</dbReference>
<geneLocation type="plasmid" evidence="9 10">
    <name>unnamed3</name>
</geneLocation>
<dbReference type="InterPro" id="IPR000895">
    <property type="entry name" value="Transthyretin/HIU_hydrolase"/>
</dbReference>
<dbReference type="SMART" id="SM00095">
    <property type="entry name" value="TR_THY"/>
    <property type="match status" value="1"/>
</dbReference>
<reference evidence="9" key="1">
    <citation type="submission" date="2022-04" db="EMBL/GenBank/DDBJ databases">
        <title>Halocatena sp. nov., isolated from a salt lake.</title>
        <authorList>
            <person name="Cui H.-L."/>
        </authorList>
    </citation>
    <scope>NUCLEOTIDE SEQUENCE</scope>
    <source>
        <strain evidence="9">AD-1</strain>
        <plasmid evidence="9">unnamed3</plasmid>
    </source>
</reference>
<evidence type="ECO:0000256" key="7">
    <source>
        <dbReference type="ARBA" id="ARBA00022801"/>
    </source>
</evidence>
<dbReference type="PRINTS" id="PR00189">
    <property type="entry name" value="TRNSTHYRETIN"/>
</dbReference>
<evidence type="ECO:0000256" key="1">
    <source>
        <dbReference type="ARBA" id="ARBA00001043"/>
    </source>
</evidence>
<evidence type="ECO:0000256" key="3">
    <source>
        <dbReference type="ARBA" id="ARBA00009850"/>
    </source>
</evidence>
<dbReference type="EC" id="3.5.2.17" evidence="5"/>
<comment type="subunit">
    <text evidence="4">Homotetramer.</text>
</comment>
<dbReference type="Gene3D" id="2.60.40.180">
    <property type="entry name" value="Transthyretin/hydroxyisourate hydrolase domain"/>
    <property type="match status" value="1"/>
</dbReference>
<name>A0A8U0AAL9_9EURY</name>
<dbReference type="AlphaFoldDB" id="A0A8U0AAL9"/>
<dbReference type="GO" id="GO:0006144">
    <property type="term" value="P:purine nucleobase metabolic process"/>
    <property type="evidence" value="ECO:0007669"/>
    <property type="project" value="UniProtKB-KW"/>
</dbReference>
<comment type="similarity">
    <text evidence="3">Belongs to the transthyretin family. 5-hydroxyisourate hydrolase subfamily.</text>
</comment>
<evidence type="ECO:0000256" key="6">
    <source>
        <dbReference type="ARBA" id="ARBA00022631"/>
    </source>
</evidence>
<evidence type="ECO:0000259" key="8">
    <source>
        <dbReference type="SMART" id="SM00095"/>
    </source>
</evidence>
<organism evidence="9 10">
    <name type="scientific">Halocatena salina</name>
    <dbReference type="NCBI Taxonomy" id="2934340"/>
    <lineage>
        <taxon>Archaea</taxon>
        <taxon>Methanobacteriati</taxon>
        <taxon>Methanobacteriota</taxon>
        <taxon>Stenosarchaea group</taxon>
        <taxon>Halobacteria</taxon>
        <taxon>Halobacteriales</taxon>
        <taxon>Natronomonadaceae</taxon>
        <taxon>Halocatena</taxon>
    </lineage>
</organism>